<reference evidence="1" key="1">
    <citation type="submission" date="2023-03" db="UniProtKB">
        <authorList>
            <consortium name="EnsemblPlants"/>
        </authorList>
    </citation>
    <scope>IDENTIFICATION</scope>
</reference>
<protein>
    <submittedName>
        <fullName evidence="1">Uncharacterized protein</fullName>
    </submittedName>
</protein>
<dbReference type="EnsemblPlants" id="MELO3C030635.2.1">
    <property type="protein sequence ID" value="MELO3C030635.2.1"/>
    <property type="gene ID" value="MELO3C030635.2"/>
</dbReference>
<dbReference type="Gramene" id="MELO3C030635.2.1">
    <property type="protein sequence ID" value="MELO3C030635.2.1"/>
    <property type="gene ID" value="MELO3C030635.2"/>
</dbReference>
<accession>A0A9I9E9E7</accession>
<dbReference type="AlphaFoldDB" id="A0A9I9E9E7"/>
<proteinExistence type="predicted"/>
<name>A0A9I9E9E7_CUCME</name>
<sequence>MPFFIFFNLPPNFLLSQIPLPIFLFSQTPPSTWLPPECRHRLTALLAQWLTAHRSSRPHQTDAFSGFREASSVFRFLFYVVLCRLA</sequence>
<organism evidence="1">
    <name type="scientific">Cucumis melo</name>
    <name type="common">Muskmelon</name>
    <dbReference type="NCBI Taxonomy" id="3656"/>
    <lineage>
        <taxon>Eukaryota</taxon>
        <taxon>Viridiplantae</taxon>
        <taxon>Streptophyta</taxon>
        <taxon>Embryophyta</taxon>
        <taxon>Tracheophyta</taxon>
        <taxon>Spermatophyta</taxon>
        <taxon>Magnoliopsida</taxon>
        <taxon>eudicotyledons</taxon>
        <taxon>Gunneridae</taxon>
        <taxon>Pentapetalae</taxon>
        <taxon>rosids</taxon>
        <taxon>fabids</taxon>
        <taxon>Cucurbitales</taxon>
        <taxon>Cucurbitaceae</taxon>
        <taxon>Benincaseae</taxon>
        <taxon>Cucumis</taxon>
    </lineage>
</organism>
<evidence type="ECO:0000313" key="1">
    <source>
        <dbReference type="EnsemblPlants" id="MELO3C030635.2.1"/>
    </source>
</evidence>